<name>A0ABR1X766_9PEZI</name>
<dbReference type="RefSeq" id="XP_066722836.1">
    <property type="nucleotide sequence ID" value="XM_066852204.1"/>
</dbReference>
<dbReference type="EMBL" id="JAQQWL010000001">
    <property type="protein sequence ID" value="KAK8091290.1"/>
    <property type="molecule type" value="Genomic_DNA"/>
</dbReference>
<keyword evidence="3" id="KW-1185">Reference proteome</keyword>
<evidence type="ECO:0000313" key="2">
    <source>
        <dbReference type="EMBL" id="KAK8091290.1"/>
    </source>
</evidence>
<proteinExistence type="predicted"/>
<feature type="region of interest" description="Disordered" evidence="1">
    <location>
        <begin position="89"/>
        <end position="169"/>
    </location>
</feature>
<accession>A0ABR1X766</accession>
<gene>
    <name evidence="2" type="ORF">PG994_000795</name>
</gene>
<dbReference type="GeneID" id="92085267"/>
<evidence type="ECO:0000256" key="1">
    <source>
        <dbReference type="SAM" id="MobiDB-lite"/>
    </source>
</evidence>
<comment type="caution">
    <text evidence="2">The sequence shown here is derived from an EMBL/GenBank/DDBJ whole genome shotgun (WGS) entry which is preliminary data.</text>
</comment>
<feature type="region of interest" description="Disordered" evidence="1">
    <location>
        <begin position="1"/>
        <end position="21"/>
    </location>
</feature>
<evidence type="ECO:0000313" key="3">
    <source>
        <dbReference type="Proteomes" id="UP001480595"/>
    </source>
</evidence>
<organism evidence="2 3">
    <name type="scientific">Apiospora phragmitis</name>
    <dbReference type="NCBI Taxonomy" id="2905665"/>
    <lineage>
        <taxon>Eukaryota</taxon>
        <taxon>Fungi</taxon>
        <taxon>Dikarya</taxon>
        <taxon>Ascomycota</taxon>
        <taxon>Pezizomycotina</taxon>
        <taxon>Sordariomycetes</taxon>
        <taxon>Xylariomycetidae</taxon>
        <taxon>Amphisphaeriales</taxon>
        <taxon>Apiosporaceae</taxon>
        <taxon>Apiospora</taxon>
    </lineage>
</organism>
<reference evidence="2 3" key="1">
    <citation type="submission" date="2023-01" db="EMBL/GenBank/DDBJ databases">
        <title>Analysis of 21 Apiospora genomes using comparative genomics revels a genus with tremendous synthesis potential of carbohydrate active enzymes and secondary metabolites.</title>
        <authorList>
            <person name="Sorensen T."/>
        </authorList>
    </citation>
    <scope>NUCLEOTIDE SEQUENCE [LARGE SCALE GENOMIC DNA]</scope>
    <source>
        <strain evidence="2 3">CBS 135458</strain>
    </source>
</reference>
<feature type="compositionally biased region" description="Basic residues" evidence="1">
    <location>
        <begin position="120"/>
        <end position="131"/>
    </location>
</feature>
<protein>
    <submittedName>
        <fullName evidence="2">Uncharacterized protein</fullName>
    </submittedName>
</protein>
<dbReference type="Proteomes" id="UP001480595">
    <property type="component" value="Unassembled WGS sequence"/>
</dbReference>
<sequence length="169" mass="17693">MNPAVIDTGGVVPSAVDGPEPSQTVETGCLTAVACQFPVMSGACTAGVLVVRTSSGGQLDYSGSTATYLPNRANQRTSTQVHASRLERGTRIRYKRSSTQAHHASVSYGHPPPAPSSDKKKSKKKDRKSSKGTKQNEALLGVGSQFDDDTYPDGSAGSGGHYPQDLVID</sequence>